<feature type="compositionally biased region" description="Acidic residues" evidence="1">
    <location>
        <begin position="79"/>
        <end position="89"/>
    </location>
</feature>
<dbReference type="CDD" id="cd19481">
    <property type="entry name" value="RecA-like_protease"/>
    <property type="match status" value="1"/>
</dbReference>
<protein>
    <recommendedName>
        <fullName evidence="2">AAA+ ATPase domain-containing protein</fullName>
    </recommendedName>
</protein>
<name>A0A364KTC5_TALAM</name>
<evidence type="ECO:0000313" key="4">
    <source>
        <dbReference type="Proteomes" id="UP000249363"/>
    </source>
</evidence>
<dbReference type="GeneID" id="63792035"/>
<organism evidence="3 4">
    <name type="scientific">Talaromyces amestolkiae</name>
    <dbReference type="NCBI Taxonomy" id="1196081"/>
    <lineage>
        <taxon>Eukaryota</taxon>
        <taxon>Fungi</taxon>
        <taxon>Dikarya</taxon>
        <taxon>Ascomycota</taxon>
        <taxon>Pezizomycotina</taxon>
        <taxon>Eurotiomycetes</taxon>
        <taxon>Eurotiomycetidae</taxon>
        <taxon>Eurotiales</taxon>
        <taxon>Trichocomaceae</taxon>
        <taxon>Talaromyces</taxon>
        <taxon>Talaromyces sect. Talaromyces</taxon>
    </lineage>
</organism>
<comment type="caution">
    <text evidence="3">The sequence shown here is derived from an EMBL/GenBank/DDBJ whole genome shotgun (WGS) entry which is preliminary data.</text>
</comment>
<feature type="domain" description="AAA+ ATPase" evidence="2">
    <location>
        <begin position="514"/>
        <end position="638"/>
    </location>
</feature>
<dbReference type="STRING" id="1196081.A0A364KTC5"/>
<dbReference type="PANTHER" id="PTHR46411:SF3">
    <property type="entry name" value="AAA+ ATPASE DOMAIN-CONTAINING PROTEIN"/>
    <property type="match status" value="1"/>
</dbReference>
<dbReference type="SMART" id="SM00382">
    <property type="entry name" value="AAA"/>
    <property type="match status" value="1"/>
</dbReference>
<dbReference type="InterPro" id="IPR003593">
    <property type="entry name" value="AAA+_ATPase"/>
</dbReference>
<reference evidence="3 4" key="1">
    <citation type="journal article" date="2017" name="Biotechnol. Biofuels">
        <title>Differential beta-glucosidase expression as a function of carbon source availability in Talaromyces amestolkiae: a genomic and proteomic approach.</title>
        <authorList>
            <person name="de Eugenio L.I."/>
            <person name="Mendez-Liter J.A."/>
            <person name="Nieto-Dominguez M."/>
            <person name="Alonso L."/>
            <person name="Gil-Munoz J."/>
            <person name="Barriuso J."/>
            <person name="Prieto A."/>
            <person name="Martinez M.J."/>
        </authorList>
    </citation>
    <scope>NUCLEOTIDE SEQUENCE [LARGE SCALE GENOMIC DNA]</scope>
    <source>
        <strain evidence="3 4">CIB</strain>
    </source>
</reference>
<keyword evidence="4" id="KW-1185">Reference proteome</keyword>
<feature type="compositionally biased region" description="Low complexity" evidence="1">
    <location>
        <begin position="1"/>
        <end position="17"/>
    </location>
</feature>
<dbReference type="OrthoDB" id="10042665at2759"/>
<dbReference type="Pfam" id="PF22942">
    <property type="entry name" value="DUF7025"/>
    <property type="match status" value="1"/>
</dbReference>
<evidence type="ECO:0000259" key="2">
    <source>
        <dbReference type="SMART" id="SM00382"/>
    </source>
</evidence>
<feature type="region of interest" description="Disordered" evidence="1">
    <location>
        <begin position="76"/>
        <end position="100"/>
    </location>
</feature>
<dbReference type="Pfam" id="PF00004">
    <property type="entry name" value="AAA"/>
    <property type="match status" value="1"/>
</dbReference>
<proteinExistence type="predicted"/>
<sequence>MASSSSASAELSADGSAPMPSATTNLAIQDLKQSLFDAITTASDSRSRAVENQFVTMEQLKELIQTTLDKLIEAKAESTAEDEEEDKETEDDKKKSSDAASSTSEIKIVNEIWDRDTWDFVLVDGSSTVKTDELPPFGFQVRKRVDRENVVTTFIDLKSPDLRDILRDVFKDIRSVDLASQTPTIKADVLYHFLPELKELSQTGQSDEDKKEYFQNLGKICQYLEEAYRVTTDRVESLIRGGYISYDLLWALFKPESLSYCSCPATDLPRCIKYIEGYTQKPNYQEDKEFFKIRACFLNVDGGSVRETLKTYEIEKFNGRKRIEDLPIYPLQYYPDQGIKEFLISRGRKFVSLASNRCHRRYSGNIFFEPEDPNEIKLARKFVDGRIMVDSVAFRKMVPRYRRLRSETPASYSMFWSSGGTPAKVAGRNCLDPEDLQDDDFLICSPTVLGFALDDKKWGELSVSEVEEIQFSASSFGKVLIPEKQKDVILSLTASHLVSTSDKEFGDIIDGKGRGIIILLHGPPGVGKTVTAEALADHLRKPLYSVSAGNMGEKADEFEAELTRMFRIASDWESILLIDEADTFLQRRDQNIQHNRIVATFLRTLEYFDGILFLTTNFVNNFDKAILDRVHLKVRYEGLDQSKRKNIFIHFLQSINADVKDADLDRFCEVRLNGRQIRNIVRVAHSLASHQRLKTSAAHIQLALESNGHYVRA</sequence>
<dbReference type="AlphaFoldDB" id="A0A364KTC5"/>
<dbReference type="SUPFAM" id="SSF52540">
    <property type="entry name" value="P-loop containing nucleoside triphosphate hydrolases"/>
    <property type="match status" value="1"/>
</dbReference>
<dbReference type="Proteomes" id="UP000249363">
    <property type="component" value="Unassembled WGS sequence"/>
</dbReference>
<evidence type="ECO:0000313" key="3">
    <source>
        <dbReference type="EMBL" id="RAO66807.1"/>
    </source>
</evidence>
<dbReference type="EMBL" id="MIKG01000004">
    <property type="protein sequence ID" value="RAO66807.1"/>
    <property type="molecule type" value="Genomic_DNA"/>
</dbReference>
<dbReference type="InterPro" id="IPR003959">
    <property type="entry name" value="ATPase_AAA_core"/>
</dbReference>
<accession>A0A364KTC5</accession>
<dbReference type="GO" id="GO:0005524">
    <property type="term" value="F:ATP binding"/>
    <property type="evidence" value="ECO:0007669"/>
    <property type="project" value="InterPro"/>
</dbReference>
<dbReference type="InterPro" id="IPR054289">
    <property type="entry name" value="DUF7025"/>
</dbReference>
<dbReference type="PANTHER" id="PTHR46411">
    <property type="entry name" value="FAMILY ATPASE, PUTATIVE-RELATED"/>
    <property type="match status" value="1"/>
</dbReference>
<feature type="region of interest" description="Disordered" evidence="1">
    <location>
        <begin position="1"/>
        <end position="25"/>
    </location>
</feature>
<dbReference type="InterPro" id="IPR027417">
    <property type="entry name" value="P-loop_NTPase"/>
</dbReference>
<dbReference type="Gene3D" id="3.40.50.300">
    <property type="entry name" value="P-loop containing nucleotide triphosphate hydrolases"/>
    <property type="match status" value="1"/>
</dbReference>
<dbReference type="GO" id="GO:0016887">
    <property type="term" value="F:ATP hydrolysis activity"/>
    <property type="evidence" value="ECO:0007669"/>
    <property type="project" value="InterPro"/>
</dbReference>
<gene>
    <name evidence="3" type="ORF">BHQ10_002819</name>
</gene>
<dbReference type="RefSeq" id="XP_040731323.1">
    <property type="nucleotide sequence ID" value="XM_040875006.1"/>
</dbReference>
<evidence type="ECO:0000256" key="1">
    <source>
        <dbReference type="SAM" id="MobiDB-lite"/>
    </source>
</evidence>